<keyword evidence="4" id="KW-0539">Nucleus</keyword>
<keyword evidence="6" id="KW-1185">Reference proteome</keyword>
<dbReference type="PANTHER" id="PTHR31250:SF27">
    <property type="entry name" value="IQ DOMAIN-CONTAINING PROTEIN IQM5"/>
    <property type="match status" value="1"/>
</dbReference>
<dbReference type="Proteomes" id="UP001479436">
    <property type="component" value="Unassembled WGS sequence"/>
</dbReference>
<dbReference type="EMBL" id="JASJQH010007600">
    <property type="protein sequence ID" value="KAK9703946.1"/>
    <property type="molecule type" value="Genomic_DNA"/>
</dbReference>
<sequence>MHWSLSNLNIRSRSVSRQKRLSEKRENSLNMVNSEIITEDIEPVRNQPTVVTSAATFERWAKLRKSVLNGEFSPKLEKVLDTMEPSWKVEGKNSTSALCESYWLEAVDKNHRWGGVLHVFHKEWLRSETDDDFFTWLDKTKGYRGLPGLWAIRLKGKLSRVSFLKPEESLRYQIACDEKGRLIYKDSKRLVHLPKLFVKGMEGIFVVDHENNFYMARKFPGYFHHSTFLAGGRVRAAGMVIVNKGHLKWISRSSGHYKPTSEQLQLAISLLKGMGLTDEFEVVDEIIP</sequence>
<accession>A0ABR2VVD7</accession>
<comment type="subcellular location">
    <subcellularLocation>
        <location evidence="2">Cytoplasm</location>
    </subcellularLocation>
    <subcellularLocation>
        <location evidence="1">Nucleus</location>
    </subcellularLocation>
</comment>
<dbReference type="InterPro" id="IPR044159">
    <property type="entry name" value="IQM"/>
</dbReference>
<evidence type="ECO:0000256" key="3">
    <source>
        <dbReference type="ARBA" id="ARBA00022490"/>
    </source>
</evidence>
<evidence type="ECO:0000256" key="1">
    <source>
        <dbReference type="ARBA" id="ARBA00004123"/>
    </source>
</evidence>
<proteinExistence type="predicted"/>
<protein>
    <submittedName>
        <fullName evidence="5">Uncharacterized protein</fullName>
    </submittedName>
</protein>
<reference evidence="5 6" key="1">
    <citation type="submission" date="2023-04" db="EMBL/GenBank/DDBJ databases">
        <title>Genome of Basidiobolus ranarum AG-B5.</title>
        <authorList>
            <person name="Stajich J.E."/>
            <person name="Carter-House D."/>
            <person name="Gryganskyi A."/>
        </authorList>
    </citation>
    <scope>NUCLEOTIDE SEQUENCE [LARGE SCALE GENOMIC DNA]</scope>
    <source>
        <strain evidence="5 6">AG-B5</strain>
    </source>
</reference>
<organism evidence="5 6">
    <name type="scientific">Basidiobolus ranarum</name>
    <dbReference type="NCBI Taxonomy" id="34480"/>
    <lineage>
        <taxon>Eukaryota</taxon>
        <taxon>Fungi</taxon>
        <taxon>Fungi incertae sedis</taxon>
        <taxon>Zoopagomycota</taxon>
        <taxon>Entomophthoromycotina</taxon>
        <taxon>Basidiobolomycetes</taxon>
        <taxon>Basidiobolales</taxon>
        <taxon>Basidiobolaceae</taxon>
        <taxon>Basidiobolus</taxon>
    </lineage>
</organism>
<dbReference type="PANTHER" id="PTHR31250">
    <property type="entry name" value="IQ DOMAIN-CONTAINING PROTEIN IQM3"/>
    <property type="match status" value="1"/>
</dbReference>
<evidence type="ECO:0000313" key="6">
    <source>
        <dbReference type="Proteomes" id="UP001479436"/>
    </source>
</evidence>
<evidence type="ECO:0000256" key="2">
    <source>
        <dbReference type="ARBA" id="ARBA00004496"/>
    </source>
</evidence>
<name>A0ABR2VVD7_9FUNG</name>
<evidence type="ECO:0000313" key="5">
    <source>
        <dbReference type="EMBL" id="KAK9703946.1"/>
    </source>
</evidence>
<gene>
    <name evidence="5" type="ORF">K7432_010477</name>
</gene>
<comment type="caution">
    <text evidence="5">The sequence shown here is derived from an EMBL/GenBank/DDBJ whole genome shotgun (WGS) entry which is preliminary data.</text>
</comment>
<evidence type="ECO:0000256" key="4">
    <source>
        <dbReference type="ARBA" id="ARBA00023242"/>
    </source>
</evidence>
<keyword evidence="3" id="KW-0963">Cytoplasm</keyword>